<dbReference type="SUPFAM" id="SSF58104">
    <property type="entry name" value="Methyl-accepting chemotaxis protein (MCP) signaling domain"/>
    <property type="match status" value="1"/>
</dbReference>
<accession>A0ABV9JG87</accession>
<dbReference type="InterPro" id="IPR003660">
    <property type="entry name" value="HAMP_dom"/>
</dbReference>
<dbReference type="EMBL" id="JBHSGB010000001">
    <property type="protein sequence ID" value="MFC4653730.1"/>
    <property type="molecule type" value="Genomic_DNA"/>
</dbReference>
<dbReference type="InterPro" id="IPR024478">
    <property type="entry name" value="HlyB_4HB_MCP"/>
</dbReference>
<protein>
    <submittedName>
        <fullName evidence="8">Methyl-accepting chemotaxis protein</fullName>
    </submittedName>
</protein>
<evidence type="ECO:0000259" key="6">
    <source>
        <dbReference type="PROSITE" id="PS50111"/>
    </source>
</evidence>
<feature type="transmembrane region" description="Helical" evidence="5">
    <location>
        <begin position="12"/>
        <end position="29"/>
    </location>
</feature>
<dbReference type="CDD" id="cd06225">
    <property type="entry name" value="HAMP"/>
    <property type="match status" value="1"/>
</dbReference>
<comment type="caution">
    <text evidence="8">The sequence shown here is derived from an EMBL/GenBank/DDBJ whole genome shotgun (WGS) entry which is preliminary data.</text>
</comment>
<dbReference type="PANTHER" id="PTHR32089">
    <property type="entry name" value="METHYL-ACCEPTING CHEMOTAXIS PROTEIN MCPB"/>
    <property type="match status" value="1"/>
</dbReference>
<dbReference type="InterPro" id="IPR004090">
    <property type="entry name" value="Chemotax_Me-accpt_rcpt"/>
</dbReference>
<keyword evidence="5" id="KW-0472">Membrane</keyword>
<dbReference type="PRINTS" id="PR00260">
    <property type="entry name" value="CHEMTRNSDUCR"/>
</dbReference>
<evidence type="ECO:0000256" key="5">
    <source>
        <dbReference type="SAM" id="Phobius"/>
    </source>
</evidence>
<dbReference type="Proteomes" id="UP001595962">
    <property type="component" value="Unassembled WGS sequence"/>
</dbReference>
<evidence type="ECO:0000256" key="4">
    <source>
        <dbReference type="PROSITE-ProRule" id="PRU00284"/>
    </source>
</evidence>
<keyword evidence="5" id="KW-1133">Transmembrane helix</keyword>
<dbReference type="Pfam" id="PF00672">
    <property type="entry name" value="HAMP"/>
    <property type="match status" value="1"/>
</dbReference>
<feature type="domain" description="Methyl-accepting transducer" evidence="6">
    <location>
        <begin position="265"/>
        <end position="508"/>
    </location>
</feature>
<dbReference type="PROSITE" id="PS50111">
    <property type="entry name" value="CHEMOTAXIS_TRANSDUC_2"/>
    <property type="match status" value="1"/>
</dbReference>
<evidence type="ECO:0000313" key="9">
    <source>
        <dbReference type="Proteomes" id="UP001595962"/>
    </source>
</evidence>
<dbReference type="InterPro" id="IPR004089">
    <property type="entry name" value="MCPsignal_dom"/>
</dbReference>
<dbReference type="RefSeq" id="WP_377331233.1">
    <property type="nucleotide sequence ID" value="NZ_JBHSGB010000001.1"/>
</dbReference>
<dbReference type="PROSITE" id="PS50885">
    <property type="entry name" value="HAMP"/>
    <property type="match status" value="1"/>
</dbReference>
<proteinExistence type="inferred from homology"/>
<evidence type="ECO:0000313" key="8">
    <source>
        <dbReference type="EMBL" id="MFC4653730.1"/>
    </source>
</evidence>
<evidence type="ECO:0000259" key="7">
    <source>
        <dbReference type="PROSITE" id="PS50885"/>
    </source>
</evidence>
<feature type="transmembrane region" description="Helical" evidence="5">
    <location>
        <begin position="192"/>
        <end position="213"/>
    </location>
</feature>
<dbReference type="Gene3D" id="1.10.287.950">
    <property type="entry name" value="Methyl-accepting chemotaxis protein"/>
    <property type="match status" value="1"/>
</dbReference>
<evidence type="ECO:0000256" key="2">
    <source>
        <dbReference type="ARBA" id="ARBA00023224"/>
    </source>
</evidence>
<feature type="domain" description="HAMP" evidence="7">
    <location>
        <begin position="215"/>
        <end position="267"/>
    </location>
</feature>
<dbReference type="Pfam" id="PF00015">
    <property type="entry name" value="MCPsignal"/>
    <property type="match status" value="1"/>
</dbReference>
<name>A0ABV9JG87_9GAMM</name>
<dbReference type="PANTHER" id="PTHR32089:SF120">
    <property type="entry name" value="METHYL-ACCEPTING CHEMOTAXIS PROTEIN TLPQ"/>
    <property type="match status" value="1"/>
</dbReference>
<dbReference type="SMART" id="SM00304">
    <property type="entry name" value="HAMP"/>
    <property type="match status" value="1"/>
</dbReference>
<organism evidence="8 9">
    <name type="scientific">Rheinheimera marina</name>
    <dbReference type="NCBI Taxonomy" id="1774958"/>
    <lineage>
        <taxon>Bacteria</taxon>
        <taxon>Pseudomonadati</taxon>
        <taxon>Pseudomonadota</taxon>
        <taxon>Gammaproteobacteria</taxon>
        <taxon>Chromatiales</taxon>
        <taxon>Chromatiaceae</taxon>
        <taxon>Rheinheimera</taxon>
    </lineage>
</organism>
<reference evidence="9" key="1">
    <citation type="journal article" date="2019" name="Int. J. Syst. Evol. Microbiol.">
        <title>The Global Catalogue of Microorganisms (GCM) 10K type strain sequencing project: providing services to taxonomists for standard genome sequencing and annotation.</title>
        <authorList>
            <consortium name="The Broad Institute Genomics Platform"/>
            <consortium name="The Broad Institute Genome Sequencing Center for Infectious Disease"/>
            <person name="Wu L."/>
            <person name="Ma J."/>
        </authorList>
    </citation>
    <scope>NUCLEOTIDE SEQUENCE [LARGE SCALE GENOMIC DNA]</scope>
    <source>
        <strain evidence="9">DT28</strain>
    </source>
</reference>
<comment type="similarity">
    <text evidence="3">Belongs to the methyl-accepting chemotaxis (MCP) protein family.</text>
</comment>
<evidence type="ECO:0000256" key="1">
    <source>
        <dbReference type="ARBA" id="ARBA00004370"/>
    </source>
</evidence>
<evidence type="ECO:0000256" key="3">
    <source>
        <dbReference type="ARBA" id="ARBA00029447"/>
    </source>
</evidence>
<keyword evidence="5" id="KW-0812">Transmembrane</keyword>
<gene>
    <name evidence="8" type="ORF">ACFO3I_01700</name>
</gene>
<keyword evidence="2 4" id="KW-0807">Transducer</keyword>
<keyword evidence="9" id="KW-1185">Reference proteome</keyword>
<dbReference type="Pfam" id="PF12729">
    <property type="entry name" value="4HB_MCP_1"/>
    <property type="match status" value="1"/>
</dbReference>
<comment type="subcellular location">
    <subcellularLocation>
        <location evidence="1">Membrane</location>
    </subcellularLocation>
</comment>
<dbReference type="SMART" id="SM00283">
    <property type="entry name" value="MA"/>
    <property type="match status" value="1"/>
</dbReference>
<sequence length="544" mass="59013">MKNVSLSQRIYLSFLLIVGAIVLCGALFYQRAQINEANVTSIEKSDFKGMDMARDIRRETADHWTELNQIVIELKLTPGNSSQILATGSTTLQSMEKSIQATYQDYANTITLEKDQELYKQLQNQLDLYFNLVKGTLAQAATGGDEPLMLALNQGKSAWFAARETLNEMVNLNENSFNTNVDLLHKGIVRNVYVVFSGILLAILIASASGFFLRRAIMAPIASVLTGMQKMGDGVLTHRIAMHNNDEFGTIIQGFNSMAESLKELVLQTQSSAVQLATSITELAATSKQQQATVTETAATTAEIGATSKQIAATAKQLLQTVNETADTADQTARLAQTSQTSVSNMDDVMRQLSSAAEMVAGKLALLNERATGINQVVITIMKVADQTNLLSLNAAIEAEKAGEYGKGFTVVANEIRRLADQTAIATFDIEQMVREIQSAVAAGVMGIDKFSEEVRRGSADMVHISEQLSLIIEQVQELAPHIQQVNEGMGQQSEGAEQINLALSQLTDATSQTVESLVQTTATVDSMTDIAGKLRTGVNRFKV</sequence>